<evidence type="ECO:0000313" key="2">
    <source>
        <dbReference type="Proteomes" id="UP000814033"/>
    </source>
</evidence>
<proteinExistence type="predicted"/>
<comment type="caution">
    <text evidence="1">The sequence shown here is derived from an EMBL/GenBank/DDBJ whole genome shotgun (WGS) entry which is preliminary data.</text>
</comment>
<protein>
    <submittedName>
        <fullName evidence="1">Uncharacterized protein</fullName>
    </submittedName>
</protein>
<reference evidence="1" key="2">
    <citation type="journal article" date="2022" name="New Phytol.">
        <title>Evolutionary transition to the ectomycorrhizal habit in the genomes of a hyperdiverse lineage of mushroom-forming fungi.</title>
        <authorList>
            <person name="Looney B."/>
            <person name="Miyauchi S."/>
            <person name="Morin E."/>
            <person name="Drula E."/>
            <person name="Courty P.E."/>
            <person name="Kohler A."/>
            <person name="Kuo A."/>
            <person name="LaButti K."/>
            <person name="Pangilinan J."/>
            <person name="Lipzen A."/>
            <person name="Riley R."/>
            <person name="Andreopoulos W."/>
            <person name="He G."/>
            <person name="Johnson J."/>
            <person name="Nolan M."/>
            <person name="Tritt A."/>
            <person name="Barry K.W."/>
            <person name="Grigoriev I.V."/>
            <person name="Nagy L.G."/>
            <person name="Hibbett D."/>
            <person name="Henrissat B."/>
            <person name="Matheny P.B."/>
            <person name="Labbe J."/>
            <person name="Martin F.M."/>
        </authorList>
    </citation>
    <scope>NUCLEOTIDE SEQUENCE</scope>
    <source>
        <strain evidence="1">FP105234-sp</strain>
    </source>
</reference>
<sequence length="367" mass="42075">MSVTDPIHPDDRLAEILLSHEIRWRDRAHFLEGRGYLLRPRLRPGWQPSWLGTNKLWVEVEDGIGTPLRDHLIDATRLSDGKMVYIKRVQSGDLESSIAIRFSSEPLRSDPRNHSVPILDTFVDSDDSQISYIVMPFLKPIHRPEIDYIGELLDFGEQILEGLTFLHENGVAHRDCASTNIMMDASAMYPQGFHPIEQDYLPDHSGGAPSYSRITAGVKYYFVDYGISSEFPVDSDPATRLVVGRLGRDQEPPELSDTVPYDPFKLDIFLIGNIFRRKYYEVAVNLGFLRPFVLAMTNPDPNARPQAHELLTQWRLTRRKFSAANRHWRIKLRDEPVAEQLFWDGINLVRLAVHFVKWLGGSRFPGA</sequence>
<evidence type="ECO:0000313" key="1">
    <source>
        <dbReference type="EMBL" id="KAI0040977.1"/>
    </source>
</evidence>
<name>A0ACB8RAR3_9AGAM</name>
<dbReference type="EMBL" id="MU276154">
    <property type="protein sequence ID" value="KAI0040977.1"/>
    <property type="molecule type" value="Genomic_DNA"/>
</dbReference>
<gene>
    <name evidence="1" type="ORF">FA95DRAFT_1502036</name>
</gene>
<organism evidence="1 2">
    <name type="scientific">Auriscalpium vulgare</name>
    <dbReference type="NCBI Taxonomy" id="40419"/>
    <lineage>
        <taxon>Eukaryota</taxon>
        <taxon>Fungi</taxon>
        <taxon>Dikarya</taxon>
        <taxon>Basidiomycota</taxon>
        <taxon>Agaricomycotina</taxon>
        <taxon>Agaricomycetes</taxon>
        <taxon>Russulales</taxon>
        <taxon>Auriscalpiaceae</taxon>
        <taxon>Auriscalpium</taxon>
    </lineage>
</organism>
<accession>A0ACB8RAR3</accession>
<reference evidence="1" key="1">
    <citation type="submission" date="2021-02" db="EMBL/GenBank/DDBJ databases">
        <authorList>
            <consortium name="DOE Joint Genome Institute"/>
            <person name="Ahrendt S."/>
            <person name="Looney B.P."/>
            <person name="Miyauchi S."/>
            <person name="Morin E."/>
            <person name="Drula E."/>
            <person name="Courty P.E."/>
            <person name="Chicoki N."/>
            <person name="Fauchery L."/>
            <person name="Kohler A."/>
            <person name="Kuo A."/>
            <person name="Labutti K."/>
            <person name="Pangilinan J."/>
            <person name="Lipzen A."/>
            <person name="Riley R."/>
            <person name="Andreopoulos W."/>
            <person name="He G."/>
            <person name="Johnson J."/>
            <person name="Barry K.W."/>
            <person name="Grigoriev I.V."/>
            <person name="Nagy L."/>
            <person name="Hibbett D."/>
            <person name="Henrissat B."/>
            <person name="Matheny P.B."/>
            <person name="Labbe J."/>
            <person name="Martin F."/>
        </authorList>
    </citation>
    <scope>NUCLEOTIDE SEQUENCE</scope>
    <source>
        <strain evidence="1">FP105234-sp</strain>
    </source>
</reference>
<dbReference type="Proteomes" id="UP000814033">
    <property type="component" value="Unassembled WGS sequence"/>
</dbReference>
<keyword evidence="2" id="KW-1185">Reference proteome</keyword>